<gene>
    <name evidence="2" type="ORF">MANES_03G145200v8</name>
</gene>
<sequence>MFKLPQDLIVEIFSRLPVKPLIRFKCLSKTWHSMISNPEFAKLQLSRSKDVSCRRLLLSTWPPQTLDYETFYDGNVRILSYPSIVKGPPHDFYVGILGSCNGLVYLLDDYGCMFLWNPTTGDYRELPNPNGAIYGMFRCGLGYNFSTDDYGVLFASKFTANDSKETIVELYTLTTGTWKRIEEIDAVSQSYGRPGIFWNGALYWLETKRRGLNEVYVLVAFDMVEEKFKEVLPLEDHFNPDDIVSLGVSGNRLCIFCETRGNSFEALILNVNGNEASLSRLFSFPHHEFPGYGNNALCLTENGEVLMDSDGWEIYLYNPKQGSMKMFRVQNYTDSESKLYVESLVSPNN</sequence>
<dbReference type="Pfam" id="PF00646">
    <property type="entry name" value="F-box"/>
    <property type="match status" value="1"/>
</dbReference>
<dbReference type="PANTHER" id="PTHR31672:SF13">
    <property type="entry name" value="F-BOX PROTEIN CPR30-LIKE"/>
    <property type="match status" value="1"/>
</dbReference>
<accession>A0A2C9W902</accession>
<evidence type="ECO:0000259" key="1">
    <source>
        <dbReference type="PROSITE" id="PS50181"/>
    </source>
</evidence>
<proteinExistence type="predicted"/>
<dbReference type="PROSITE" id="PS50181">
    <property type="entry name" value="FBOX"/>
    <property type="match status" value="1"/>
</dbReference>
<dbReference type="SMART" id="SM00256">
    <property type="entry name" value="FBOX"/>
    <property type="match status" value="1"/>
</dbReference>
<evidence type="ECO:0000313" key="2">
    <source>
        <dbReference type="EMBL" id="OAY55320.1"/>
    </source>
</evidence>
<organism evidence="2 3">
    <name type="scientific">Manihot esculenta</name>
    <name type="common">Cassava</name>
    <name type="synonym">Jatropha manihot</name>
    <dbReference type="NCBI Taxonomy" id="3983"/>
    <lineage>
        <taxon>Eukaryota</taxon>
        <taxon>Viridiplantae</taxon>
        <taxon>Streptophyta</taxon>
        <taxon>Embryophyta</taxon>
        <taxon>Tracheophyta</taxon>
        <taxon>Spermatophyta</taxon>
        <taxon>Magnoliopsida</taxon>
        <taxon>eudicotyledons</taxon>
        <taxon>Gunneridae</taxon>
        <taxon>Pentapetalae</taxon>
        <taxon>rosids</taxon>
        <taxon>fabids</taxon>
        <taxon>Malpighiales</taxon>
        <taxon>Euphorbiaceae</taxon>
        <taxon>Crotonoideae</taxon>
        <taxon>Manihoteae</taxon>
        <taxon>Manihot</taxon>
    </lineage>
</organism>
<dbReference type="NCBIfam" id="TIGR01640">
    <property type="entry name" value="F_box_assoc_1"/>
    <property type="match status" value="1"/>
</dbReference>
<dbReference type="AlphaFoldDB" id="A0A2C9W902"/>
<dbReference type="InterPro" id="IPR036047">
    <property type="entry name" value="F-box-like_dom_sf"/>
</dbReference>
<name>A0A2C9W902_MANES</name>
<comment type="caution">
    <text evidence="2">The sequence shown here is derived from an EMBL/GenBank/DDBJ whole genome shotgun (WGS) entry which is preliminary data.</text>
</comment>
<dbReference type="InterPro" id="IPR011043">
    <property type="entry name" value="Gal_Oxase/kelch_b-propeller"/>
</dbReference>
<dbReference type="OMA" id="CIFCETR"/>
<dbReference type="InterPro" id="IPR050796">
    <property type="entry name" value="SCF_F-box_component"/>
</dbReference>
<dbReference type="PANTHER" id="PTHR31672">
    <property type="entry name" value="BNACNNG10540D PROTEIN"/>
    <property type="match status" value="1"/>
</dbReference>
<feature type="domain" description="F-box" evidence="1">
    <location>
        <begin position="1"/>
        <end position="43"/>
    </location>
</feature>
<dbReference type="SUPFAM" id="SSF50965">
    <property type="entry name" value="Galactose oxidase, central domain"/>
    <property type="match status" value="1"/>
</dbReference>
<protein>
    <recommendedName>
        <fullName evidence="1">F-box domain-containing protein</fullName>
    </recommendedName>
</protein>
<dbReference type="CDD" id="cd22157">
    <property type="entry name" value="F-box_AtFBW1-like"/>
    <property type="match status" value="1"/>
</dbReference>
<dbReference type="Gramene" id="Manes.03G145200.1.v8.1">
    <property type="protein sequence ID" value="Manes.03G145200.1.v8.1.CDS.1"/>
    <property type="gene ID" value="Manes.03G145200.v8.1"/>
</dbReference>
<dbReference type="Gene3D" id="1.20.1280.50">
    <property type="match status" value="1"/>
</dbReference>
<evidence type="ECO:0000313" key="3">
    <source>
        <dbReference type="Proteomes" id="UP000091857"/>
    </source>
</evidence>
<dbReference type="OrthoDB" id="1366962at2759"/>
<dbReference type="Proteomes" id="UP000091857">
    <property type="component" value="Chromosome 3"/>
</dbReference>
<dbReference type="SUPFAM" id="SSF81383">
    <property type="entry name" value="F-box domain"/>
    <property type="match status" value="1"/>
</dbReference>
<dbReference type="STRING" id="3983.A0A2C9W902"/>
<dbReference type="EMBL" id="CM004389">
    <property type="protein sequence ID" value="OAY55320.1"/>
    <property type="molecule type" value="Genomic_DNA"/>
</dbReference>
<dbReference type="InterPro" id="IPR001810">
    <property type="entry name" value="F-box_dom"/>
</dbReference>
<dbReference type="Pfam" id="PF07734">
    <property type="entry name" value="FBA_1"/>
    <property type="match status" value="1"/>
</dbReference>
<reference evidence="3" key="1">
    <citation type="journal article" date="2016" name="Nat. Biotechnol.">
        <title>Sequencing wild and cultivated cassava and related species reveals extensive interspecific hybridization and genetic diversity.</title>
        <authorList>
            <person name="Bredeson J.V."/>
            <person name="Lyons J.B."/>
            <person name="Prochnik S.E."/>
            <person name="Wu G.A."/>
            <person name="Ha C.M."/>
            <person name="Edsinger-Gonzales E."/>
            <person name="Grimwood J."/>
            <person name="Schmutz J."/>
            <person name="Rabbi I.Y."/>
            <person name="Egesi C."/>
            <person name="Nauluvula P."/>
            <person name="Lebot V."/>
            <person name="Ndunguru J."/>
            <person name="Mkamilo G."/>
            <person name="Bart R.S."/>
            <person name="Setter T.L."/>
            <person name="Gleadow R.M."/>
            <person name="Kulakow P."/>
            <person name="Ferguson M.E."/>
            <person name="Rounsley S."/>
            <person name="Rokhsar D.S."/>
        </authorList>
    </citation>
    <scope>NUCLEOTIDE SEQUENCE [LARGE SCALE GENOMIC DNA]</scope>
    <source>
        <strain evidence="3">cv. AM560-2</strain>
    </source>
</reference>
<dbReference type="InterPro" id="IPR017451">
    <property type="entry name" value="F-box-assoc_interact_dom"/>
</dbReference>
<dbReference type="InterPro" id="IPR006527">
    <property type="entry name" value="F-box-assoc_dom_typ1"/>
</dbReference>
<keyword evidence="3" id="KW-1185">Reference proteome</keyword>